<organism evidence="1 2">
    <name type="scientific">Rhizoctonia solani AG-3 Rhs1AP</name>
    <dbReference type="NCBI Taxonomy" id="1086054"/>
    <lineage>
        <taxon>Eukaryota</taxon>
        <taxon>Fungi</taxon>
        <taxon>Dikarya</taxon>
        <taxon>Basidiomycota</taxon>
        <taxon>Agaricomycotina</taxon>
        <taxon>Agaricomycetes</taxon>
        <taxon>Cantharellales</taxon>
        <taxon>Ceratobasidiaceae</taxon>
        <taxon>Rhizoctonia</taxon>
    </lineage>
</organism>
<protein>
    <recommendedName>
        <fullName evidence="3">F-box-like domain protein</fullName>
    </recommendedName>
</protein>
<evidence type="ECO:0008006" key="3">
    <source>
        <dbReference type="Google" id="ProtNLM"/>
    </source>
</evidence>
<evidence type="ECO:0000313" key="1">
    <source>
        <dbReference type="EMBL" id="EUC62649.1"/>
    </source>
</evidence>
<dbReference type="Proteomes" id="UP000030108">
    <property type="component" value="Unassembled WGS sequence"/>
</dbReference>
<dbReference type="SUPFAM" id="SSF52047">
    <property type="entry name" value="RNI-like"/>
    <property type="match status" value="1"/>
</dbReference>
<feature type="non-terminal residue" evidence="1">
    <location>
        <position position="296"/>
    </location>
</feature>
<sequence length="296" mass="33672">MGSLSTFRVSKTVIDWKHVTFTHRLFELQMEYVWLDNDSEVRAFFAALSSARELKELKLISIIFDLNLINSTVPLEIVSLPKLEFLYLERGFLNVLNFILSHIARGSYYFTLNLHASTARKYPLQVEGDDVDLLHAFLASVSIDKLILQGHVDSSWTFPAGLRHILQSKPSLKTLVLNDFIVEPDLLMALKQHPTSASPIDIDIFPRLTQLELHNASLAPSLAALKPEFETEFESHRIQTMVLGGRLRLAPGVDGTPLDEDDEVLGWMRHDVPQFSLSGEPKRTPEARDDWQLWNI</sequence>
<gene>
    <name evidence="1" type="ORF">RSOL_424750</name>
</gene>
<name>X8JG33_9AGAM</name>
<evidence type="ECO:0000313" key="2">
    <source>
        <dbReference type="Proteomes" id="UP000030108"/>
    </source>
</evidence>
<reference evidence="2" key="1">
    <citation type="journal article" date="2014" name="Genome Announc.">
        <title>Draft genome sequence of the plant-pathogenic soil fungus Rhizoctonia solani anastomosis group 3 strain Rhs1AP.</title>
        <authorList>
            <person name="Cubeta M.A."/>
            <person name="Thomas E."/>
            <person name="Dean R.A."/>
            <person name="Jabaji S."/>
            <person name="Neate S.M."/>
            <person name="Tavantzis S."/>
            <person name="Toda T."/>
            <person name="Vilgalys R."/>
            <person name="Bharathan N."/>
            <person name="Fedorova-Abrams N."/>
            <person name="Pakala S.B."/>
            <person name="Pakala S.M."/>
            <person name="Zafar N."/>
            <person name="Joardar V."/>
            <person name="Losada L."/>
            <person name="Nierman W.C."/>
        </authorList>
    </citation>
    <scope>NUCLEOTIDE SEQUENCE [LARGE SCALE GENOMIC DNA]</scope>
    <source>
        <strain evidence="2">AG-3</strain>
    </source>
</reference>
<proteinExistence type="predicted"/>
<dbReference type="AlphaFoldDB" id="X8JG33"/>
<comment type="caution">
    <text evidence="1">The sequence shown here is derived from an EMBL/GenBank/DDBJ whole genome shotgun (WGS) entry which is preliminary data.</text>
</comment>
<dbReference type="EMBL" id="JATN01000318">
    <property type="protein sequence ID" value="EUC62649.1"/>
    <property type="molecule type" value="Genomic_DNA"/>
</dbReference>
<accession>X8JG33</accession>